<comment type="caution">
    <text evidence="1">The sequence shown here is derived from an EMBL/GenBank/DDBJ whole genome shotgun (WGS) entry which is preliminary data.</text>
</comment>
<reference evidence="2" key="1">
    <citation type="journal article" date="2019" name="Int. J. Syst. Evol. Microbiol.">
        <title>The Global Catalogue of Microorganisms (GCM) 10K type strain sequencing project: providing services to taxonomists for standard genome sequencing and annotation.</title>
        <authorList>
            <consortium name="The Broad Institute Genomics Platform"/>
            <consortium name="The Broad Institute Genome Sequencing Center for Infectious Disease"/>
            <person name="Wu L."/>
            <person name="Ma J."/>
        </authorList>
    </citation>
    <scope>NUCLEOTIDE SEQUENCE [LARGE SCALE GENOMIC DNA]</scope>
    <source>
        <strain evidence="2">KCTC 52644</strain>
    </source>
</reference>
<name>A0ABW5ZFH9_9FLAO</name>
<dbReference type="PROSITE" id="PS51257">
    <property type="entry name" value="PROKAR_LIPOPROTEIN"/>
    <property type="match status" value="1"/>
</dbReference>
<protein>
    <recommendedName>
        <fullName evidence="3">Lipoprotein</fullName>
    </recommendedName>
</protein>
<dbReference type="Proteomes" id="UP001597549">
    <property type="component" value="Unassembled WGS sequence"/>
</dbReference>
<sequence length="148" mass="16799">MNKLKIGTIVLSALFLFSCNTKTEQEPTEEVPTVATEEVHEHVTDEPLQLNDGEKWKVDDSMMAHIAQMEKDITSLDKPEDFEKLSDNLNKNLGLLTANCTMKGQAHDELHKWLLPYIDLVEAFSTDKSVANFTAIKNSFSTFNTYFQ</sequence>
<evidence type="ECO:0000313" key="1">
    <source>
        <dbReference type="EMBL" id="MFD2910217.1"/>
    </source>
</evidence>
<organism evidence="1 2">
    <name type="scientific">Flavobacterium ardleyense</name>
    <dbReference type="NCBI Taxonomy" id="2038737"/>
    <lineage>
        <taxon>Bacteria</taxon>
        <taxon>Pseudomonadati</taxon>
        <taxon>Bacteroidota</taxon>
        <taxon>Flavobacteriia</taxon>
        <taxon>Flavobacteriales</taxon>
        <taxon>Flavobacteriaceae</taxon>
        <taxon>Flavobacterium</taxon>
    </lineage>
</organism>
<keyword evidence="2" id="KW-1185">Reference proteome</keyword>
<evidence type="ECO:0008006" key="3">
    <source>
        <dbReference type="Google" id="ProtNLM"/>
    </source>
</evidence>
<evidence type="ECO:0000313" key="2">
    <source>
        <dbReference type="Proteomes" id="UP001597549"/>
    </source>
</evidence>
<gene>
    <name evidence="1" type="ORF">ACFSX9_15915</name>
</gene>
<dbReference type="EMBL" id="JBHUOL010000025">
    <property type="protein sequence ID" value="MFD2910217.1"/>
    <property type="molecule type" value="Genomic_DNA"/>
</dbReference>
<dbReference type="RefSeq" id="WP_379809493.1">
    <property type="nucleotide sequence ID" value="NZ_JBHUOL010000025.1"/>
</dbReference>
<proteinExistence type="predicted"/>
<accession>A0ABW5ZFH9</accession>